<dbReference type="RefSeq" id="XP_044966772.1">
    <property type="nucleotide sequence ID" value="XM_045110837.1"/>
</dbReference>
<dbReference type="RefSeq" id="XP_044966769.1">
    <property type="nucleotide sequence ID" value="XM_045110834.1"/>
</dbReference>
<reference evidence="2" key="1">
    <citation type="journal article" date="2011" name="Plant Physiol.">
        <title>Comprehensive sequence analysis of 24,783 barley full-length cDNAs derived from 12 clone libraries.</title>
        <authorList>
            <person name="Matsumoto T."/>
            <person name="Tanaka T."/>
            <person name="Sakai H."/>
            <person name="Amano N."/>
            <person name="Kanamori H."/>
            <person name="Kurita K."/>
            <person name="Kikuta A."/>
            <person name="Kamiya K."/>
            <person name="Yamamoto M."/>
            <person name="Ikawa H."/>
            <person name="Fujii N."/>
            <person name="Hori K."/>
            <person name="Itoh T."/>
            <person name="Sato K."/>
        </authorList>
    </citation>
    <scope>NUCLEOTIDE SEQUENCE</scope>
    <source>
        <tissue evidence="2">Shoot</tissue>
    </source>
</reference>
<feature type="compositionally biased region" description="Basic residues" evidence="1">
    <location>
        <begin position="26"/>
        <end position="36"/>
    </location>
</feature>
<name>F2DAQ5_HORVV</name>
<dbReference type="RefSeq" id="XP_044966779.1">
    <property type="nucleotide sequence ID" value="XM_045110844.1"/>
</dbReference>
<dbReference type="RefSeq" id="XP_044966777.1">
    <property type="nucleotide sequence ID" value="XM_045110842.1"/>
</dbReference>
<dbReference type="RefSeq" id="XP_044966771.1">
    <property type="nucleotide sequence ID" value="XM_045110836.1"/>
</dbReference>
<evidence type="ECO:0000313" key="2">
    <source>
        <dbReference type="EMBL" id="BAJ92176.1"/>
    </source>
</evidence>
<dbReference type="RefSeq" id="XP_044966773.1">
    <property type="nucleotide sequence ID" value="XM_045110838.1"/>
</dbReference>
<dbReference type="AlphaFoldDB" id="F2DAQ5"/>
<feature type="region of interest" description="Disordered" evidence="1">
    <location>
        <begin position="1"/>
        <end position="98"/>
    </location>
</feature>
<dbReference type="GeneID" id="123426923"/>
<organism evidence="2">
    <name type="scientific">Hordeum vulgare subsp. vulgare</name>
    <name type="common">Domesticated barley</name>
    <dbReference type="NCBI Taxonomy" id="112509"/>
    <lineage>
        <taxon>Eukaryota</taxon>
        <taxon>Viridiplantae</taxon>
        <taxon>Streptophyta</taxon>
        <taxon>Embryophyta</taxon>
        <taxon>Tracheophyta</taxon>
        <taxon>Spermatophyta</taxon>
        <taxon>Magnoliopsida</taxon>
        <taxon>Liliopsida</taxon>
        <taxon>Poales</taxon>
        <taxon>Poaceae</taxon>
        <taxon>BOP clade</taxon>
        <taxon>Pooideae</taxon>
        <taxon>Triticodae</taxon>
        <taxon>Triticeae</taxon>
        <taxon>Hordeinae</taxon>
        <taxon>Hordeum</taxon>
    </lineage>
</organism>
<proteinExistence type="evidence at transcript level"/>
<dbReference type="EMBL" id="AK360969">
    <property type="protein sequence ID" value="BAJ92176.1"/>
    <property type="molecule type" value="mRNA"/>
</dbReference>
<dbReference type="RefSeq" id="XP_044966774.1">
    <property type="nucleotide sequence ID" value="XM_045110839.1"/>
</dbReference>
<dbReference type="RefSeq" id="XP_044966775.1">
    <property type="nucleotide sequence ID" value="XM_045110840.1"/>
</dbReference>
<sequence length="168" mass="18764">MAAPDRQWRRCTCRGARSTAHWKMAPGRRGRARHRSSAAYSTPHKRAQTPTCSPLRPNPPPPSALQEHHRPRRLLPHQSIRPKSSSNPSPPRRAPAGARWPASFLSVSDRRDRFPWPCLVQWLAAACCRICAAGACSPLPNRSRQWLTICPYHCSATAPVSSDGLLWP</sequence>
<dbReference type="RefSeq" id="XP_044966778.1">
    <property type="nucleotide sequence ID" value="XM_045110843.1"/>
</dbReference>
<dbReference type="RefSeq" id="XP_044966776.1">
    <property type="nucleotide sequence ID" value="XM_045110841.1"/>
</dbReference>
<evidence type="ECO:0000256" key="1">
    <source>
        <dbReference type="SAM" id="MobiDB-lite"/>
    </source>
</evidence>
<dbReference type="KEGG" id="hvg:123426923"/>
<accession>F2DAQ5</accession>
<protein>
    <submittedName>
        <fullName evidence="2">Predicted protein</fullName>
    </submittedName>
</protein>